<keyword evidence="6" id="KW-1185">Reference proteome</keyword>
<evidence type="ECO:0000256" key="1">
    <source>
        <dbReference type="SAM" id="Phobius"/>
    </source>
</evidence>
<feature type="transmembrane region" description="Helical" evidence="1">
    <location>
        <begin position="111"/>
        <end position="129"/>
    </location>
</feature>
<feature type="domain" description="Sensor histidine kinase NatK-like C-terminal" evidence="2">
    <location>
        <begin position="330"/>
        <end position="432"/>
    </location>
</feature>
<dbReference type="EMBL" id="MSPT01000020">
    <property type="protein sequence ID" value="ONK25882.1"/>
    <property type="molecule type" value="Genomic_DNA"/>
</dbReference>
<organism evidence="3 5">
    <name type="scientific">Streptococcus azizii</name>
    <dbReference type="NCBI Taxonomy" id="1579424"/>
    <lineage>
        <taxon>Bacteria</taxon>
        <taxon>Bacillati</taxon>
        <taxon>Bacillota</taxon>
        <taxon>Bacilli</taxon>
        <taxon>Lactobacillales</taxon>
        <taxon>Streptococcaceae</taxon>
        <taxon>Streptococcus</taxon>
    </lineage>
</organism>
<reference evidence="5 6" key="1">
    <citation type="submission" date="2016-12" db="EMBL/GenBank/DDBJ databases">
        <authorList>
            <person name="Gulvik C.A."/>
        </authorList>
    </citation>
    <scope>NUCLEOTIDE SEQUENCE [LARGE SCALE GENOMIC DNA]</scope>
    <source>
        <strain evidence="4 6">12-5202</strain>
        <strain evidence="3 5">12-5291</strain>
    </source>
</reference>
<keyword evidence="1" id="KW-0472">Membrane</keyword>
<dbReference type="Proteomes" id="UP000188600">
    <property type="component" value="Unassembled WGS sequence"/>
</dbReference>
<dbReference type="Pfam" id="PF14501">
    <property type="entry name" value="HATPase_c_5"/>
    <property type="match status" value="1"/>
</dbReference>
<dbReference type="EMBL" id="MSPR01000018">
    <property type="protein sequence ID" value="ONK27040.1"/>
    <property type="molecule type" value="Genomic_DNA"/>
</dbReference>
<evidence type="ECO:0000313" key="5">
    <source>
        <dbReference type="Proteomes" id="UP000188600"/>
    </source>
</evidence>
<dbReference type="PANTHER" id="PTHR40448">
    <property type="entry name" value="TWO-COMPONENT SENSOR HISTIDINE KINASE"/>
    <property type="match status" value="1"/>
</dbReference>
<feature type="transmembrane region" description="Helical" evidence="1">
    <location>
        <begin position="186"/>
        <end position="204"/>
    </location>
</feature>
<feature type="transmembrane region" description="Helical" evidence="1">
    <location>
        <begin position="34"/>
        <end position="60"/>
    </location>
</feature>
<dbReference type="PANTHER" id="PTHR40448:SF1">
    <property type="entry name" value="TWO-COMPONENT SENSOR HISTIDINE KINASE"/>
    <property type="match status" value="1"/>
</dbReference>
<dbReference type="Proteomes" id="UP000188946">
    <property type="component" value="Unassembled WGS sequence"/>
</dbReference>
<evidence type="ECO:0000313" key="6">
    <source>
        <dbReference type="Proteomes" id="UP000188946"/>
    </source>
</evidence>
<sequence length="443" mass="50777">MIGDVTNLFCRFLVTLLVLRQVSGLTLSFFQLTLLAVIPTITYTVNPIVGYLSFPVYFMYLDYYFESSKNKLFSIFCGIYALSVEALFTRFILFYFIPIFTGTASEFNKNIFILIGLELLLVPSHYLFVKVLRIDYGKLKKITNGLRAKLLIPFVIVMGFYYIIIDILIILELLEIFPQALVVRKHLTLLFSLLFLMLMLRINYRMTEELDKEVRSLKDRQLVSLANYSQHVEALYREIRSFRHDYTNILVSLNESIRQGDIQQIRQVYDAVIADSDKKFYAGKYDVASLANVKDAAVKSILSAKLIEAQKQGINISVEVEHEISIKQIELLDFITILSIFLDNAIEAATLATRPEILVAYFEEKKQIILVIENSTKDVKINTNRIFGDGYSTKGEGRGIGLTNVSQIIKQYSNLSLVTSSNDYRFSQTLKIDSKESDERVIT</sequence>
<feature type="transmembrane region" description="Helical" evidence="1">
    <location>
        <begin position="150"/>
        <end position="174"/>
    </location>
</feature>
<dbReference type="Gene3D" id="3.30.565.10">
    <property type="entry name" value="Histidine kinase-like ATPase, C-terminal domain"/>
    <property type="match status" value="1"/>
</dbReference>
<evidence type="ECO:0000259" key="2">
    <source>
        <dbReference type="Pfam" id="PF14501"/>
    </source>
</evidence>
<dbReference type="RefSeq" id="WP_076996619.1">
    <property type="nucleotide sequence ID" value="NZ_MSPR01000018.1"/>
</dbReference>
<evidence type="ECO:0000313" key="3">
    <source>
        <dbReference type="EMBL" id="ONK25882.1"/>
    </source>
</evidence>
<accession>A0AB36JRK2</accession>
<keyword evidence="1" id="KW-1133">Transmembrane helix</keyword>
<dbReference type="AlphaFoldDB" id="A0AB36JRK2"/>
<protein>
    <recommendedName>
        <fullName evidence="2">Sensor histidine kinase NatK-like C-terminal domain-containing protein</fullName>
    </recommendedName>
</protein>
<dbReference type="CDD" id="cd16935">
    <property type="entry name" value="HATPase_AgrC-ComD-like"/>
    <property type="match status" value="1"/>
</dbReference>
<feature type="transmembrane region" description="Helical" evidence="1">
    <location>
        <begin position="72"/>
        <end position="99"/>
    </location>
</feature>
<dbReference type="SUPFAM" id="SSF55874">
    <property type="entry name" value="ATPase domain of HSP90 chaperone/DNA topoisomerase II/histidine kinase"/>
    <property type="match status" value="1"/>
</dbReference>
<comment type="caution">
    <text evidence="3">The sequence shown here is derived from an EMBL/GenBank/DDBJ whole genome shotgun (WGS) entry which is preliminary data.</text>
</comment>
<evidence type="ECO:0000313" key="4">
    <source>
        <dbReference type="EMBL" id="ONK27040.1"/>
    </source>
</evidence>
<gene>
    <name evidence="4" type="ORF">BVE84_08610</name>
    <name evidence="3" type="ORF">BVE86_08900</name>
</gene>
<dbReference type="GO" id="GO:0042802">
    <property type="term" value="F:identical protein binding"/>
    <property type="evidence" value="ECO:0007669"/>
    <property type="project" value="TreeGrafter"/>
</dbReference>
<proteinExistence type="predicted"/>
<name>A0AB36JRK2_9STRE</name>
<dbReference type="InterPro" id="IPR036890">
    <property type="entry name" value="HATPase_C_sf"/>
</dbReference>
<keyword evidence="1" id="KW-0812">Transmembrane</keyword>
<dbReference type="InterPro" id="IPR032834">
    <property type="entry name" value="NatK-like_C"/>
</dbReference>